<proteinExistence type="predicted"/>
<feature type="compositionally biased region" description="Low complexity" evidence="1">
    <location>
        <begin position="308"/>
        <end position="335"/>
    </location>
</feature>
<evidence type="ECO:0000313" key="2">
    <source>
        <dbReference type="EMBL" id="CAE0446793.1"/>
    </source>
</evidence>
<dbReference type="AlphaFoldDB" id="A0A7S3V211"/>
<protein>
    <submittedName>
        <fullName evidence="2">Uncharacterized protein</fullName>
    </submittedName>
</protein>
<accession>A0A7S3V211</accession>
<organism evidence="2">
    <name type="scientific">Aplanochytrium stocchinoi</name>
    <dbReference type="NCBI Taxonomy" id="215587"/>
    <lineage>
        <taxon>Eukaryota</taxon>
        <taxon>Sar</taxon>
        <taxon>Stramenopiles</taxon>
        <taxon>Bigyra</taxon>
        <taxon>Labyrinthulomycetes</taxon>
        <taxon>Thraustochytrida</taxon>
        <taxon>Thraustochytriidae</taxon>
        <taxon>Aplanochytrium</taxon>
    </lineage>
</organism>
<name>A0A7S3V211_9STRA</name>
<sequence length="616" mass="68579">MMKRYNNCRSGCSLVRLCVTWRRLLPFFAVLFVQIFMGNAAPSDSKVASFRLCADAFEEDEHFLVVVDPKNKGYRFWFPYGDIYVESDINAQTFRITGNLTHNGDTENYLQIDATFSEIHGAEDCYCSSQSHMGPKFTFEKPKYKKVVKCSGKDYESRDKPEDEDLLFCPKCEKNVCDKASKLPGASSPVYNDWSFYKNVSGSFGGPGLEILREQIKTKWKKVDTSIDICTMDISMLPLPQLYCSNIHDPEGLNSYGYGANAKNFLCGFSAWVNCKEDRDAIASVSKASDAHFLDFNLKFKRCDDDSTNTPTSSPTNSPTLTPTNTPTLTPTRTPSGPPINFNNETCTNYILAPLDFANPDVNVSLNNLGGFCGKDAVDGVHCGDDLPKIIRYKNVGFFNGSFVTLVVENTSPYVPKDGTMGPTANTDGHYNNGVLGNLGQINQKIRNKVDLKFSWENSNGDPLSLSGYFIFYDIDNGYCNCTSVSNDCKKCHDCPGGRDKIDVTESDISVPDYGFYPGIVIDPETYLCQSVKNGKRSFWATRKGNYFEGEDNPEYWGGDIGILDELTSFQKRVTVALGFTDKSSLDITYEIVGGKYIDTGRNLVFSAAIYDCLTL</sequence>
<feature type="region of interest" description="Disordered" evidence="1">
    <location>
        <begin position="307"/>
        <end position="339"/>
    </location>
</feature>
<dbReference type="EMBL" id="HBIN01021879">
    <property type="protein sequence ID" value="CAE0446793.1"/>
    <property type="molecule type" value="Transcribed_RNA"/>
</dbReference>
<gene>
    <name evidence="2" type="ORF">ASTO00021_LOCUS16784</name>
</gene>
<reference evidence="2" key="1">
    <citation type="submission" date="2021-01" db="EMBL/GenBank/DDBJ databases">
        <authorList>
            <person name="Corre E."/>
            <person name="Pelletier E."/>
            <person name="Niang G."/>
            <person name="Scheremetjew M."/>
            <person name="Finn R."/>
            <person name="Kale V."/>
            <person name="Holt S."/>
            <person name="Cochrane G."/>
            <person name="Meng A."/>
            <person name="Brown T."/>
            <person name="Cohen L."/>
        </authorList>
    </citation>
    <scope>NUCLEOTIDE SEQUENCE</scope>
    <source>
        <strain evidence="2">GSBS06</strain>
    </source>
</reference>
<evidence type="ECO:0000256" key="1">
    <source>
        <dbReference type="SAM" id="MobiDB-lite"/>
    </source>
</evidence>